<dbReference type="PROSITE" id="PS51762">
    <property type="entry name" value="GH16_2"/>
    <property type="match status" value="1"/>
</dbReference>
<evidence type="ECO:0000256" key="5">
    <source>
        <dbReference type="ARBA" id="ARBA00023295"/>
    </source>
</evidence>
<name>A0A6A5ZFK9_9PLEO</name>
<evidence type="ECO:0000259" key="6">
    <source>
        <dbReference type="PROSITE" id="PS51762"/>
    </source>
</evidence>
<dbReference type="SUPFAM" id="SSF49899">
    <property type="entry name" value="Concanavalin A-like lectins/glucanases"/>
    <property type="match status" value="1"/>
</dbReference>
<dbReference type="InterPro" id="IPR013320">
    <property type="entry name" value="ConA-like_dom_sf"/>
</dbReference>
<organism evidence="7 8">
    <name type="scientific">Lophiotrema nucula</name>
    <dbReference type="NCBI Taxonomy" id="690887"/>
    <lineage>
        <taxon>Eukaryota</taxon>
        <taxon>Fungi</taxon>
        <taxon>Dikarya</taxon>
        <taxon>Ascomycota</taxon>
        <taxon>Pezizomycotina</taxon>
        <taxon>Dothideomycetes</taxon>
        <taxon>Pleosporomycetidae</taxon>
        <taxon>Pleosporales</taxon>
        <taxon>Lophiotremataceae</taxon>
        <taxon>Lophiotrema</taxon>
    </lineage>
</organism>
<dbReference type="EC" id="3.2.1.6" evidence="3"/>
<keyword evidence="4" id="KW-0378">Hydrolase</keyword>
<sequence>MLRAALCYPYNVSSAAAYALVDNYSGSSLLSSFNFFTDRDPTNGHVKYLSQADAQNQGLVKIDGTSVYLGVDHTNKAPGGRPSVRLQSKKTYNRGLFILDLAHMPSSTCGTWPSFWTWGDSKLWPINGEIDIIEGVHTNNVNAMSLHTANGCTISGSSSLGRVVTKDCYVQATGQTSNAGCGIESSSGTSFGTPFNSAGGGVYAMEWTSSAIRMWYWPRASVPADLSSPSPNPANWGNPQANFAGGSCDYNNHFIDHRIIVDTTFCGDWAGATWASNPSCTALSNSCTDYVANNPAAFAESYWKINSLKVFRQ</sequence>
<dbReference type="PANTHER" id="PTHR10963:SF24">
    <property type="entry name" value="GLYCOSIDASE C21B10.07-RELATED"/>
    <property type="match status" value="1"/>
</dbReference>
<comment type="similarity">
    <text evidence="2">Belongs to the glycosyl hydrolase 16 family.</text>
</comment>
<dbReference type="InterPro" id="IPR000757">
    <property type="entry name" value="Beta-glucanase-like"/>
</dbReference>
<reference evidence="7" key="1">
    <citation type="journal article" date="2020" name="Stud. Mycol.">
        <title>101 Dothideomycetes genomes: a test case for predicting lifestyles and emergence of pathogens.</title>
        <authorList>
            <person name="Haridas S."/>
            <person name="Albert R."/>
            <person name="Binder M."/>
            <person name="Bloem J."/>
            <person name="Labutti K."/>
            <person name="Salamov A."/>
            <person name="Andreopoulos B."/>
            <person name="Baker S."/>
            <person name="Barry K."/>
            <person name="Bills G."/>
            <person name="Bluhm B."/>
            <person name="Cannon C."/>
            <person name="Castanera R."/>
            <person name="Culley D."/>
            <person name="Daum C."/>
            <person name="Ezra D."/>
            <person name="Gonzalez J."/>
            <person name="Henrissat B."/>
            <person name="Kuo A."/>
            <person name="Liang C."/>
            <person name="Lipzen A."/>
            <person name="Lutzoni F."/>
            <person name="Magnuson J."/>
            <person name="Mondo S."/>
            <person name="Nolan M."/>
            <person name="Ohm R."/>
            <person name="Pangilinan J."/>
            <person name="Park H.-J."/>
            <person name="Ramirez L."/>
            <person name="Alfaro M."/>
            <person name="Sun H."/>
            <person name="Tritt A."/>
            <person name="Yoshinaga Y."/>
            <person name="Zwiers L.-H."/>
            <person name="Turgeon B."/>
            <person name="Goodwin S."/>
            <person name="Spatafora J."/>
            <person name="Crous P."/>
            <person name="Grigoriev I."/>
        </authorList>
    </citation>
    <scope>NUCLEOTIDE SEQUENCE</scope>
    <source>
        <strain evidence="7">CBS 627.86</strain>
    </source>
</reference>
<dbReference type="InterPro" id="IPR050546">
    <property type="entry name" value="Glycosyl_Hydrlase_16"/>
</dbReference>
<evidence type="ECO:0000256" key="4">
    <source>
        <dbReference type="ARBA" id="ARBA00022801"/>
    </source>
</evidence>
<dbReference type="GO" id="GO:0009251">
    <property type="term" value="P:glucan catabolic process"/>
    <property type="evidence" value="ECO:0007669"/>
    <property type="project" value="TreeGrafter"/>
</dbReference>
<dbReference type="Gene3D" id="2.60.120.200">
    <property type="match status" value="1"/>
</dbReference>
<dbReference type="AlphaFoldDB" id="A0A6A5ZFK9"/>
<evidence type="ECO:0000313" key="8">
    <source>
        <dbReference type="Proteomes" id="UP000799770"/>
    </source>
</evidence>
<protein>
    <recommendedName>
        <fullName evidence="3">endo-1,3(4)-beta-glucanase</fullName>
        <ecNumber evidence="3">3.2.1.6</ecNumber>
    </recommendedName>
</protein>
<dbReference type="PANTHER" id="PTHR10963">
    <property type="entry name" value="GLYCOSYL HYDROLASE-RELATED"/>
    <property type="match status" value="1"/>
</dbReference>
<dbReference type="Pfam" id="PF26113">
    <property type="entry name" value="GH16_XgeA"/>
    <property type="match status" value="1"/>
</dbReference>
<evidence type="ECO:0000256" key="2">
    <source>
        <dbReference type="ARBA" id="ARBA00006865"/>
    </source>
</evidence>
<evidence type="ECO:0000256" key="1">
    <source>
        <dbReference type="ARBA" id="ARBA00000124"/>
    </source>
</evidence>
<dbReference type="EMBL" id="ML977318">
    <property type="protein sequence ID" value="KAF2117723.1"/>
    <property type="molecule type" value="Genomic_DNA"/>
</dbReference>
<feature type="domain" description="GH16" evidence="6">
    <location>
        <begin position="1"/>
        <end position="278"/>
    </location>
</feature>
<dbReference type="OrthoDB" id="192832at2759"/>
<gene>
    <name evidence="7" type="ORF">BDV96DRAFT_489394</name>
</gene>
<dbReference type="FunFam" id="2.60.120.200:FF:000114">
    <property type="entry name" value="Probable endo-1,3(4)-beta-glucanase NFIA_089530"/>
    <property type="match status" value="1"/>
</dbReference>
<dbReference type="Proteomes" id="UP000799770">
    <property type="component" value="Unassembled WGS sequence"/>
</dbReference>
<proteinExistence type="inferred from homology"/>
<dbReference type="GO" id="GO:0052861">
    <property type="term" value="F:endo-1,3(4)-beta-glucanase activity"/>
    <property type="evidence" value="ECO:0007669"/>
    <property type="project" value="UniProtKB-EC"/>
</dbReference>
<keyword evidence="8" id="KW-1185">Reference proteome</keyword>
<keyword evidence="5" id="KW-0326">Glycosidase</keyword>
<accession>A0A6A5ZFK9</accession>
<comment type="catalytic activity">
    <reaction evidence="1">
        <text>Endohydrolysis of (1-&gt;3)- or (1-&gt;4)-linkages in beta-D-glucans when the glucose residue whose reducing group is involved in the linkage to be hydrolyzed is itself substituted at C-3.</text>
        <dbReference type="EC" id="3.2.1.6"/>
    </reaction>
</comment>
<evidence type="ECO:0000313" key="7">
    <source>
        <dbReference type="EMBL" id="KAF2117723.1"/>
    </source>
</evidence>
<dbReference type="CDD" id="cd02181">
    <property type="entry name" value="GH16_fungal_Lam16A_glucanase"/>
    <property type="match status" value="1"/>
</dbReference>
<evidence type="ECO:0000256" key="3">
    <source>
        <dbReference type="ARBA" id="ARBA00012599"/>
    </source>
</evidence>